<dbReference type="AlphaFoldDB" id="A0A087B130"/>
<evidence type="ECO:0000256" key="2">
    <source>
        <dbReference type="ARBA" id="ARBA00023002"/>
    </source>
</evidence>
<dbReference type="PRINTS" id="PR00081">
    <property type="entry name" value="GDHRDH"/>
</dbReference>
<dbReference type="Gene3D" id="3.40.50.720">
    <property type="entry name" value="NAD(P)-binding Rossmann-like Domain"/>
    <property type="match status" value="1"/>
</dbReference>
<accession>A0A087B130</accession>
<reference evidence="4" key="3">
    <citation type="submission" date="2019-02" db="EMBL/GenBank/DDBJ databases">
        <authorList>
            <person name="Odamaki T."/>
        </authorList>
    </citation>
    <scope>NUCLEOTIDE SEQUENCE</scope>
    <source>
        <strain evidence="4">MCC10008</strain>
        <strain evidence="5">MCC10083</strain>
    </source>
</reference>
<keyword evidence="2" id="KW-0560">Oxidoreductase</keyword>
<dbReference type="SUPFAM" id="SSF51735">
    <property type="entry name" value="NAD(P)-binding Rossmann-fold domains"/>
    <property type="match status" value="1"/>
</dbReference>
<dbReference type="InterPro" id="IPR002347">
    <property type="entry name" value="SDR_fam"/>
</dbReference>
<sequence>MTEQSDMARRPMVNLDGRTAIITGSGKGIGAAVAKCLASHGAAVVINYVHDAASAQRTVEDIHSLGGLAIAVQADVCDESQSSKLVGTAVDSFGGVDILVNNAFGRFSFDPRRRSTFAGGDWDEFSAQIEGCLHGAYLMCSHVVPLMRAQTSGRIINISSNLVDSPIVPYHSYITAKGGLVGMTRSLAQELGGFGITVNAIAAGLTAGTASSAATTEDVRERIIAMTPLGRLARPDDIAGGVALLASDMAGFITGQCLHVDGGLTMR</sequence>
<reference evidence="7 8" key="1">
    <citation type="journal article" date="2018" name="Sci. Rep.">
        <title>Genomic diversity and distribution of Bifidobacterium longum subsp. longum across the human lifespan.</title>
        <authorList>
            <person name="Odamaki T."/>
            <person name="Bottacini F."/>
            <person name="Kato K."/>
            <person name="Mitsuyama E."/>
            <person name="Yoshida K."/>
            <person name="Horigome A."/>
            <person name="Xiao J.Z."/>
            <person name="van Sinderen D."/>
        </authorList>
    </citation>
    <scope>NUCLEOTIDE SEQUENCE [LARGE SCALE GENOMIC DNA]</scope>
    <source>
        <strain evidence="4 8">MCC10008</strain>
        <strain evidence="5 7">MCC10083</strain>
    </source>
</reference>
<dbReference type="PANTHER" id="PTHR42879:SF2">
    <property type="entry name" value="3-OXOACYL-[ACYL-CARRIER-PROTEIN] REDUCTASE FABG"/>
    <property type="match status" value="1"/>
</dbReference>
<dbReference type="EMBL" id="SZNG01000012">
    <property type="protein sequence ID" value="TPH35218.1"/>
    <property type="molecule type" value="Genomic_DNA"/>
</dbReference>
<dbReference type="EMBL" id="SHSD01000004">
    <property type="protein sequence ID" value="TCF12438.1"/>
    <property type="molecule type" value="Genomic_DNA"/>
</dbReference>
<dbReference type="Proteomes" id="UP000663812">
    <property type="component" value="Unassembled WGS sequence"/>
</dbReference>
<dbReference type="FunFam" id="3.40.50.720:FF:000084">
    <property type="entry name" value="Short-chain dehydrogenase reductase"/>
    <property type="match status" value="1"/>
</dbReference>
<dbReference type="Proteomes" id="UP000291226">
    <property type="component" value="Unassembled WGS sequence"/>
</dbReference>
<comment type="caution">
    <text evidence="6">The sequence shown here is derived from an EMBL/GenBank/DDBJ whole genome shotgun (WGS) entry which is preliminary data.</text>
</comment>
<dbReference type="EMBL" id="BNHC01000004">
    <property type="protein sequence ID" value="GHM72512.1"/>
    <property type="molecule type" value="Genomic_DNA"/>
</dbReference>
<proteinExistence type="inferred from homology"/>
<dbReference type="InterPro" id="IPR036291">
    <property type="entry name" value="NAD(P)-bd_dom_sf"/>
</dbReference>
<organism evidence="6 9">
    <name type="scientific">Bifidobacterium longum subsp. longum</name>
    <dbReference type="NCBI Taxonomy" id="1679"/>
    <lineage>
        <taxon>Bacteria</taxon>
        <taxon>Bacillati</taxon>
        <taxon>Actinomycetota</taxon>
        <taxon>Actinomycetes</taxon>
        <taxon>Bifidobacteriales</taxon>
        <taxon>Bifidobacteriaceae</taxon>
        <taxon>Bifidobacterium</taxon>
    </lineage>
</organism>
<evidence type="ECO:0000313" key="7">
    <source>
        <dbReference type="Proteomes" id="UP000291226"/>
    </source>
</evidence>
<dbReference type="GO" id="GO:0016491">
    <property type="term" value="F:oxidoreductase activity"/>
    <property type="evidence" value="ECO:0007669"/>
    <property type="project" value="UniProtKB-KW"/>
</dbReference>
<comment type="similarity">
    <text evidence="1">Belongs to the short-chain dehydrogenases/reductases (SDR) family.</text>
</comment>
<evidence type="ECO:0000313" key="5">
    <source>
        <dbReference type="EMBL" id="TCF12438.1"/>
    </source>
</evidence>
<evidence type="ECO:0000313" key="4">
    <source>
        <dbReference type="EMBL" id="TCD85696.1"/>
    </source>
</evidence>
<dbReference type="PRINTS" id="PR00080">
    <property type="entry name" value="SDRFAMILY"/>
</dbReference>
<evidence type="ECO:0000313" key="6">
    <source>
        <dbReference type="EMBL" id="TPH35218.1"/>
    </source>
</evidence>
<reference evidence="6" key="4">
    <citation type="submission" date="2019-04" db="EMBL/GenBank/DDBJ databases">
        <authorList>
            <person name="Kok C.R."/>
            <person name="Hutkins R."/>
        </authorList>
    </citation>
    <scope>NUCLEOTIDE SEQUENCE</scope>
    <source>
        <strain evidence="6">CR15</strain>
    </source>
</reference>
<dbReference type="EMBL" id="SHPR01000001">
    <property type="protein sequence ID" value="TCD85696.1"/>
    <property type="molecule type" value="Genomic_DNA"/>
</dbReference>
<name>A0A087B130_BIFLL</name>
<evidence type="ECO:0000313" key="3">
    <source>
        <dbReference type="EMBL" id="GHM72512.1"/>
    </source>
</evidence>
<evidence type="ECO:0000313" key="8">
    <source>
        <dbReference type="Proteomes" id="UP000292241"/>
    </source>
</evidence>
<gene>
    <name evidence="6" type="ORF">FCO76_08430</name>
    <name evidence="3" type="ORF">MCC00316_08020</name>
    <name evidence="4" type="ORF">MCC10008_0047</name>
    <name evidence="5" type="ORF">MCC10083_0131</name>
</gene>
<dbReference type="InterPro" id="IPR050259">
    <property type="entry name" value="SDR"/>
</dbReference>
<evidence type="ECO:0000256" key="1">
    <source>
        <dbReference type="ARBA" id="ARBA00006484"/>
    </source>
</evidence>
<protein>
    <submittedName>
        <fullName evidence="3">3-oxoacyl-ACP reductase</fullName>
    </submittedName>
    <submittedName>
        <fullName evidence="4">3-oxoacyl-[acyl-carrier protein] reductase</fullName>
    </submittedName>
    <submittedName>
        <fullName evidence="6">SDR family oxidoreductase</fullName>
    </submittedName>
</protein>
<dbReference type="PANTHER" id="PTHR42879">
    <property type="entry name" value="3-OXOACYL-(ACYL-CARRIER-PROTEIN) REDUCTASE"/>
    <property type="match status" value="1"/>
</dbReference>
<dbReference type="Proteomes" id="UP000292241">
    <property type="component" value="Unassembled WGS sequence"/>
</dbReference>
<evidence type="ECO:0000313" key="9">
    <source>
        <dbReference type="Proteomes" id="UP000315512"/>
    </source>
</evidence>
<reference evidence="3" key="5">
    <citation type="journal article" date="2021" name="Appl. Environ. Microbiol.">
        <title>Novel 3-O-alpha-d-Galactosyl-alpha-l-Arabinofuranosidase for the Assimilation of Gum Arabic Arabinogalactan Protein in Bifidobacterium longum subsp. longum.</title>
        <authorList>
            <person name="Sasaki Y."/>
            <person name="Horigome A."/>
            <person name="Odamaki T."/>
            <person name="Xiao J.Z."/>
            <person name="Ishiwata A."/>
            <person name="Ito Y."/>
            <person name="Kitahara K."/>
            <person name="Fujita K."/>
        </authorList>
    </citation>
    <scope>NUCLEOTIDE SEQUENCE</scope>
    <source>
        <strain evidence="3">MCC00316</strain>
    </source>
</reference>
<reference evidence="6" key="2">
    <citation type="journal article" date="2019" name="Appl. Environ. Microbiol.">
        <title>An in vitro enrichment strategy for formulating synergistic synbiotics.</title>
        <authorList>
            <person name="Kok C.R."/>
            <person name="Quintero D.F.G."/>
            <person name="Niyirora C."/>
            <person name="Rose D."/>
            <person name="Li A."/>
            <person name="Hutkins R."/>
        </authorList>
    </citation>
    <scope>NUCLEOTIDE SEQUENCE</scope>
    <source>
        <strain evidence="6">CR15</strain>
    </source>
</reference>
<dbReference type="Proteomes" id="UP000315512">
    <property type="component" value="Unassembled WGS sequence"/>
</dbReference>
<dbReference type="Pfam" id="PF13561">
    <property type="entry name" value="adh_short_C2"/>
    <property type="match status" value="1"/>
</dbReference>